<dbReference type="CDD" id="cd08883">
    <property type="entry name" value="RHO_alpha_C_CMO-like"/>
    <property type="match status" value="1"/>
</dbReference>
<evidence type="ECO:0000256" key="3">
    <source>
        <dbReference type="ARBA" id="ARBA00022723"/>
    </source>
</evidence>
<keyword evidence="9" id="KW-1185">Reference proteome</keyword>
<dbReference type="SUPFAM" id="SSF50022">
    <property type="entry name" value="ISP domain"/>
    <property type="match status" value="1"/>
</dbReference>
<dbReference type="SUPFAM" id="SSF55961">
    <property type="entry name" value="Bet v1-like"/>
    <property type="match status" value="1"/>
</dbReference>
<name>A0A8J3FJ92_9FLAO</name>
<dbReference type="AlphaFoldDB" id="A0A8J3FJ92"/>
<evidence type="ECO:0000259" key="7">
    <source>
        <dbReference type="PROSITE" id="PS51296"/>
    </source>
</evidence>
<dbReference type="Pfam" id="PF00355">
    <property type="entry name" value="Rieske"/>
    <property type="match status" value="1"/>
</dbReference>
<dbReference type="GO" id="GO:0005506">
    <property type="term" value="F:iron ion binding"/>
    <property type="evidence" value="ECO:0007669"/>
    <property type="project" value="InterPro"/>
</dbReference>
<accession>A0A8J3FJ92</accession>
<evidence type="ECO:0000256" key="5">
    <source>
        <dbReference type="ARBA" id="ARBA00023004"/>
    </source>
</evidence>
<feature type="domain" description="Rieske" evidence="7">
    <location>
        <begin position="40"/>
        <end position="151"/>
    </location>
</feature>
<dbReference type="Gene3D" id="2.102.10.10">
    <property type="entry name" value="Rieske [2Fe-2S] iron-sulphur domain"/>
    <property type="match status" value="1"/>
</dbReference>
<keyword evidence="5" id="KW-0408">Iron</keyword>
<dbReference type="InterPro" id="IPR001663">
    <property type="entry name" value="Rng_hydr_dOase-A"/>
</dbReference>
<reference evidence="8" key="1">
    <citation type="journal article" date="2014" name="Int. J. Syst. Evol. Microbiol.">
        <title>Complete genome sequence of Corynebacterium casei LMG S-19264T (=DSM 44701T), isolated from a smear-ripened cheese.</title>
        <authorList>
            <consortium name="US DOE Joint Genome Institute (JGI-PGF)"/>
            <person name="Walter F."/>
            <person name="Albersmeier A."/>
            <person name="Kalinowski J."/>
            <person name="Ruckert C."/>
        </authorList>
    </citation>
    <scope>NUCLEOTIDE SEQUENCE</scope>
    <source>
        <strain evidence="8">JCM 12862</strain>
    </source>
</reference>
<keyword evidence="8" id="KW-0503">Monooxygenase</keyword>
<evidence type="ECO:0000313" key="8">
    <source>
        <dbReference type="EMBL" id="GGK22588.1"/>
    </source>
</evidence>
<dbReference type="InterPro" id="IPR017941">
    <property type="entry name" value="Rieske_2Fe-2S"/>
</dbReference>
<proteinExistence type="predicted"/>
<dbReference type="GO" id="GO:0051537">
    <property type="term" value="F:2 iron, 2 sulfur cluster binding"/>
    <property type="evidence" value="ECO:0007669"/>
    <property type="project" value="UniProtKB-KW"/>
</dbReference>
<keyword evidence="4" id="KW-0560">Oxidoreductase</keyword>
<dbReference type="PANTHER" id="PTHR43756">
    <property type="entry name" value="CHOLINE MONOOXYGENASE, CHLOROPLASTIC"/>
    <property type="match status" value="1"/>
</dbReference>
<evidence type="ECO:0000313" key="9">
    <source>
        <dbReference type="Proteomes" id="UP000612329"/>
    </source>
</evidence>
<keyword evidence="3" id="KW-0479">Metal-binding</keyword>
<protein>
    <submittedName>
        <fullName evidence="8">Choline monooxygenase</fullName>
    </submittedName>
</protein>
<reference evidence="8" key="2">
    <citation type="submission" date="2020-09" db="EMBL/GenBank/DDBJ databases">
        <authorList>
            <person name="Sun Q."/>
            <person name="Ohkuma M."/>
        </authorList>
    </citation>
    <scope>NUCLEOTIDE SEQUENCE</scope>
    <source>
        <strain evidence="8">JCM 12862</strain>
    </source>
</reference>
<evidence type="ECO:0000256" key="6">
    <source>
        <dbReference type="ARBA" id="ARBA00023014"/>
    </source>
</evidence>
<dbReference type="Gene3D" id="3.90.380.10">
    <property type="entry name" value="Naphthalene 1,2-dioxygenase Alpha Subunit, Chain A, domain 1"/>
    <property type="match status" value="2"/>
</dbReference>
<organism evidence="8 9">
    <name type="scientific">Yeosuana aromativorans</name>
    <dbReference type="NCBI Taxonomy" id="288019"/>
    <lineage>
        <taxon>Bacteria</taxon>
        <taxon>Pseudomonadati</taxon>
        <taxon>Bacteroidota</taxon>
        <taxon>Flavobacteriia</taxon>
        <taxon>Flavobacteriales</taxon>
        <taxon>Flavobacteriaceae</taxon>
        <taxon>Yeosuana</taxon>
    </lineage>
</organism>
<keyword evidence="6" id="KW-0411">Iron-sulfur</keyword>
<evidence type="ECO:0000256" key="2">
    <source>
        <dbReference type="ARBA" id="ARBA00022714"/>
    </source>
</evidence>
<dbReference type="InterPro" id="IPR015879">
    <property type="entry name" value="Ring_hydroxy_dOase_asu_C_dom"/>
</dbReference>
<dbReference type="Pfam" id="PF00848">
    <property type="entry name" value="Ring_hydroxyl_A"/>
    <property type="match status" value="1"/>
</dbReference>
<comment type="caution">
    <text evidence="8">The sequence shown here is derived from an EMBL/GenBank/DDBJ whole genome shotgun (WGS) entry which is preliminary data.</text>
</comment>
<dbReference type="Proteomes" id="UP000612329">
    <property type="component" value="Unassembled WGS sequence"/>
</dbReference>
<dbReference type="RefSeq" id="WP_188651823.1">
    <property type="nucleotide sequence ID" value="NZ_BMNR01000003.1"/>
</dbReference>
<gene>
    <name evidence="8" type="ORF">GCM10007962_16000</name>
</gene>
<dbReference type="PANTHER" id="PTHR43756:SF5">
    <property type="entry name" value="CHOLINE MONOOXYGENASE, CHLOROPLASTIC"/>
    <property type="match status" value="1"/>
</dbReference>
<dbReference type="EMBL" id="BMNR01000003">
    <property type="protein sequence ID" value="GGK22588.1"/>
    <property type="molecule type" value="Genomic_DNA"/>
</dbReference>
<sequence length="362" mass="41908">MSYNFYIHPDISKAETLPASFYKDETLFEVLKETVFLKSWQWIGDESLVSLKQSTYPFVLLDGYLTEPMLLTKDVDNSISCLTNVCTHRGNLVALNAGISKKLTCSYHGRRFNLKGVFEHMPEFEKTQDFPRSCDNLHVFPLKQWGPLLFAGLNPAFDFQQVIDKMNERIGFLPLSEFKLDSSIQKDFVVDAHWALYCDNYLEGFHVPFVHKDLNAVLDYCSYKTEVYEHCNLQIGYTEDTETVFDLPKGHPDYGKNVAAYYYWIFPNMMFNFYPWGLSINIVQPININKTKVSFISYVYDADKLNKGAGSGLDKVEQEDEDIVENVQKGVRSSFYKAGRFSPTREQGVHHFHRLLAEFLNR</sequence>
<dbReference type="PROSITE" id="PS51296">
    <property type="entry name" value="RIESKE"/>
    <property type="match status" value="1"/>
</dbReference>
<evidence type="ECO:0000256" key="4">
    <source>
        <dbReference type="ARBA" id="ARBA00023002"/>
    </source>
</evidence>
<evidence type="ECO:0000256" key="1">
    <source>
        <dbReference type="ARBA" id="ARBA00001962"/>
    </source>
</evidence>
<dbReference type="GO" id="GO:0004497">
    <property type="term" value="F:monooxygenase activity"/>
    <property type="evidence" value="ECO:0007669"/>
    <property type="project" value="UniProtKB-KW"/>
</dbReference>
<keyword evidence="2" id="KW-0001">2Fe-2S</keyword>
<comment type="cofactor">
    <cofactor evidence="1">
        <name>Fe cation</name>
        <dbReference type="ChEBI" id="CHEBI:24875"/>
    </cofactor>
</comment>
<dbReference type="InterPro" id="IPR036922">
    <property type="entry name" value="Rieske_2Fe-2S_sf"/>
</dbReference>